<dbReference type="InterPro" id="IPR024083">
    <property type="entry name" value="Fumarase/histidase_N"/>
</dbReference>
<feature type="domain" description="Argininosuccinate lyase C-terminal" evidence="8">
    <location>
        <begin position="392"/>
        <end position="460"/>
    </location>
</feature>
<evidence type="ECO:0000256" key="5">
    <source>
        <dbReference type="HAMAP-Rule" id="MF_00006"/>
    </source>
</evidence>
<dbReference type="UniPathway" id="UPA00068">
    <property type="reaction ID" value="UER00114"/>
</dbReference>
<dbReference type="NCBIfam" id="TIGR00838">
    <property type="entry name" value="argH"/>
    <property type="match status" value="1"/>
</dbReference>
<evidence type="ECO:0000256" key="4">
    <source>
        <dbReference type="ARBA" id="ARBA00022571"/>
    </source>
</evidence>
<dbReference type="PRINTS" id="PR00149">
    <property type="entry name" value="FUMRATELYASE"/>
</dbReference>
<keyword evidence="5" id="KW-0963">Cytoplasm</keyword>
<dbReference type="GO" id="GO:0005829">
    <property type="term" value="C:cytosol"/>
    <property type="evidence" value="ECO:0007669"/>
    <property type="project" value="TreeGrafter"/>
</dbReference>
<feature type="region of interest" description="Disordered" evidence="6">
    <location>
        <begin position="1"/>
        <end position="26"/>
    </location>
</feature>
<keyword evidence="10" id="KW-1185">Reference proteome</keyword>
<dbReference type="RefSeq" id="WP_231993697.1">
    <property type="nucleotide sequence ID" value="NZ_SJPQ01000002.1"/>
</dbReference>
<evidence type="ECO:0000313" key="9">
    <source>
        <dbReference type="EMBL" id="TWT89073.1"/>
    </source>
</evidence>
<evidence type="ECO:0000259" key="7">
    <source>
        <dbReference type="Pfam" id="PF00206"/>
    </source>
</evidence>
<dbReference type="AlphaFoldDB" id="A0A5C5ZS96"/>
<evidence type="ECO:0000256" key="3">
    <source>
        <dbReference type="ARBA" id="ARBA00012338"/>
    </source>
</evidence>
<dbReference type="PANTHER" id="PTHR43814">
    <property type="entry name" value="ARGININOSUCCINATE LYASE"/>
    <property type="match status" value="1"/>
</dbReference>
<comment type="subcellular location">
    <subcellularLocation>
        <location evidence="5">Cytoplasm</location>
    </subcellularLocation>
</comment>
<dbReference type="Pfam" id="PF14698">
    <property type="entry name" value="ASL_C2"/>
    <property type="match status" value="1"/>
</dbReference>
<organism evidence="9 10">
    <name type="scientific">Pseudobythopirellula maris</name>
    <dbReference type="NCBI Taxonomy" id="2527991"/>
    <lineage>
        <taxon>Bacteria</taxon>
        <taxon>Pseudomonadati</taxon>
        <taxon>Planctomycetota</taxon>
        <taxon>Planctomycetia</taxon>
        <taxon>Pirellulales</taxon>
        <taxon>Lacipirellulaceae</taxon>
        <taxon>Pseudobythopirellula</taxon>
    </lineage>
</organism>
<dbReference type="PROSITE" id="PS00163">
    <property type="entry name" value="FUMARATE_LYASES"/>
    <property type="match status" value="1"/>
</dbReference>
<comment type="catalytic activity">
    <reaction evidence="1 5">
        <text>2-(N(omega)-L-arginino)succinate = fumarate + L-arginine</text>
        <dbReference type="Rhea" id="RHEA:24020"/>
        <dbReference type="ChEBI" id="CHEBI:29806"/>
        <dbReference type="ChEBI" id="CHEBI:32682"/>
        <dbReference type="ChEBI" id="CHEBI:57472"/>
        <dbReference type="EC" id="4.3.2.1"/>
    </reaction>
</comment>
<dbReference type="Gene3D" id="1.10.40.30">
    <property type="entry name" value="Fumarase/aspartase (C-terminal domain)"/>
    <property type="match status" value="1"/>
</dbReference>
<evidence type="ECO:0000313" key="10">
    <source>
        <dbReference type="Proteomes" id="UP000315440"/>
    </source>
</evidence>
<evidence type="ECO:0000259" key="8">
    <source>
        <dbReference type="Pfam" id="PF14698"/>
    </source>
</evidence>
<comment type="pathway">
    <text evidence="2 5">Amino-acid biosynthesis; L-arginine biosynthesis; L-arginine from L-ornithine and carbamoyl phosphate: step 3/3.</text>
</comment>
<protein>
    <recommendedName>
        <fullName evidence="3 5">Argininosuccinate lyase</fullName>
        <shortName evidence="5">ASAL</shortName>
        <ecNumber evidence="3 5">4.3.2.1</ecNumber>
    </recommendedName>
    <alternativeName>
        <fullName evidence="5">Arginosuccinase</fullName>
    </alternativeName>
</protein>
<dbReference type="PANTHER" id="PTHR43814:SF1">
    <property type="entry name" value="ARGININOSUCCINATE LYASE"/>
    <property type="match status" value="1"/>
</dbReference>
<name>A0A5C5ZS96_9BACT</name>
<keyword evidence="5" id="KW-0028">Amino-acid biosynthesis</keyword>
<evidence type="ECO:0000256" key="6">
    <source>
        <dbReference type="SAM" id="MobiDB-lite"/>
    </source>
</evidence>
<proteinExistence type="inferred from homology"/>
<dbReference type="PRINTS" id="PR00145">
    <property type="entry name" value="ARGSUCLYASE"/>
</dbReference>
<gene>
    <name evidence="5" type="primary">argH</name>
    <name evidence="9" type="ORF">Mal64_25650</name>
</gene>
<dbReference type="InterPro" id="IPR009049">
    <property type="entry name" value="Argininosuccinate_lyase"/>
</dbReference>
<dbReference type="GO" id="GO:0042450">
    <property type="term" value="P:L-arginine biosynthetic process via ornithine"/>
    <property type="evidence" value="ECO:0007669"/>
    <property type="project" value="UniProtKB-UniRule"/>
</dbReference>
<dbReference type="InterPro" id="IPR029419">
    <property type="entry name" value="Arg_succ_lyase_C"/>
</dbReference>
<dbReference type="FunFam" id="1.20.200.10:FF:000015">
    <property type="entry name" value="argininosuccinate lyase isoform X2"/>
    <property type="match status" value="1"/>
</dbReference>
<dbReference type="Proteomes" id="UP000315440">
    <property type="component" value="Unassembled WGS sequence"/>
</dbReference>
<dbReference type="InterPro" id="IPR008948">
    <property type="entry name" value="L-Aspartase-like"/>
</dbReference>
<feature type="domain" description="Fumarate lyase N-terminal" evidence="7">
    <location>
        <begin position="36"/>
        <end position="329"/>
    </location>
</feature>
<dbReference type="FunFam" id="1.10.275.10:FF:000002">
    <property type="entry name" value="Argininosuccinate lyase"/>
    <property type="match status" value="1"/>
</dbReference>
<dbReference type="SUPFAM" id="SSF48557">
    <property type="entry name" value="L-aspartase-like"/>
    <property type="match status" value="1"/>
</dbReference>
<evidence type="ECO:0000256" key="1">
    <source>
        <dbReference type="ARBA" id="ARBA00000985"/>
    </source>
</evidence>
<comment type="similarity">
    <text evidence="5">Belongs to the lyase 1 family. Argininosuccinate lyase subfamily.</text>
</comment>
<keyword evidence="4 5" id="KW-0055">Arginine biosynthesis</keyword>
<accession>A0A5C5ZS96</accession>
<evidence type="ECO:0000256" key="2">
    <source>
        <dbReference type="ARBA" id="ARBA00004941"/>
    </source>
</evidence>
<dbReference type="InterPro" id="IPR000362">
    <property type="entry name" value="Fumarate_lyase_fam"/>
</dbReference>
<dbReference type="InterPro" id="IPR022761">
    <property type="entry name" value="Fumarate_lyase_N"/>
</dbReference>
<reference evidence="9 10" key="1">
    <citation type="submission" date="2019-02" db="EMBL/GenBank/DDBJ databases">
        <title>Deep-cultivation of Planctomycetes and their phenomic and genomic characterization uncovers novel biology.</title>
        <authorList>
            <person name="Wiegand S."/>
            <person name="Jogler M."/>
            <person name="Boedeker C."/>
            <person name="Pinto D."/>
            <person name="Vollmers J."/>
            <person name="Rivas-Marin E."/>
            <person name="Kohn T."/>
            <person name="Peeters S.H."/>
            <person name="Heuer A."/>
            <person name="Rast P."/>
            <person name="Oberbeckmann S."/>
            <person name="Bunk B."/>
            <person name="Jeske O."/>
            <person name="Meyerdierks A."/>
            <person name="Storesund J.E."/>
            <person name="Kallscheuer N."/>
            <person name="Luecker S."/>
            <person name="Lage O.M."/>
            <person name="Pohl T."/>
            <person name="Merkel B.J."/>
            <person name="Hornburger P."/>
            <person name="Mueller R.-W."/>
            <person name="Bruemmer F."/>
            <person name="Labrenz M."/>
            <person name="Spormann A.M."/>
            <person name="Op Den Camp H."/>
            <person name="Overmann J."/>
            <person name="Amann R."/>
            <person name="Jetten M.S.M."/>
            <person name="Mascher T."/>
            <person name="Medema M.H."/>
            <person name="Devos D.P."/>
            <person name="Kaster A.-K."/>
            <person name="Ovreas L."/>
            <person name="Rohde M."/>
            <person name="Galperin M.Y."/>
            <person name="Jogler C."/>
        </authorList>
    </citation>
    <scope>NUCLEOTIDE SEQUENCE [LARGE SCALE GENOMIC DNA]</scope>
    <source>
        <strain evidence="9 10">Mal64</strain>
    </source>
</reference>
<dbReference type="Pfam" id="PF00206">
    <property type="entry name" value="Lyase_1"/>
    <property type="match status" value="1"/>
</dbReference>
<dbReference type="Gene3D" id="1.20.200.10">
    <property type="entry name" value="Fumarase/aspartase (Central domain)"/>
    <property type="match status" value="1"/>
</dbReference>
<dbReference type="EC" id="4.3.2.1" evidence="3 5"/>
<keyword evidence="5 9" id="KW-0456">Lyase</keyword>
<dbReference type="GO" id="GO:0004056">
    <property type="term" value="F:argininosuccinate lyase activity"/>
    <property type="evidence" value="ECO:0007669"/>
    <property type="project" value="UniProtKB-UniRule"/>
</dbReference>
<dbReference type="HAMAP" id="MF_00006">
    <property type="entry name" value="Arg_succ_lyase"/>
    <property type="match status" value="1"/>
</dbReference>
<dbReference type="Gene3D" id="1.10.275.10">
    <property type="entry name" value="Fumarase/aspartase (N-terminal domain)"/>
    <property type="match status" value="1"/>
</dbReference>
<dbReference type="EMBL" id="SJPQ01000002">
    <property type="protein sequence ID" value="TWT89073.1"/>
    <property type="molecule type" value="Genomic_DNA"/>
</dbReference>
<comment type="caution">
    <text evidence="9">The sequence shown here is derived from an EMBL/GenBank/DDBJ whole genome shotgun (WGS) entry which is preliminary data.</text>
</comment>
<sequence length="485" mass="53472">MADPSTADSALSGPENPRASASASQSVSSNATWGGVFDGATDKRVERFSESVSYDRRLFEHDIRGSVAHSRMLASVGVLTSDEQSQIEAGLTMIGLEIQAGQFEFRQELEDVHMNIERALIDKIGDVGRKLHTGRSRNDQVSTDFRMWVRTEIDRLDGLLKDVQRAFVGRCATDEGVVLPGYTHLQRAQPVLAAHYWLAYCEKLERDRGRLADCRRRVNQLPLGTAALAGTTIPIDRQMVADDLGFEGLVANSLDSSSDRDFALEFCSCLSVIAVHLSGWAEEWVLWSTTEFGFLKPPQAFCTGSSIMPQKINPDVLELIRGKSARVIGSLQSLLVLTKGLPLAYNRDLQEDKERVFDAADTVTACLELAAPLVAGAELRRESIASRLDHGYLDATTLMEHLIKLGVPQRTAHETIGKLVGVAMQRGVRLADLEVQEFTSACDKLDESVYEVLGVDRAIEAFRSVGSTHPDRVAEQEAVWRERLS</sequence>
<dbReference type="CDD" id="cd01359">
    <property type="entry name" value="Argininosuccinate_lyase"/>
    <property type="match status" value="1"/>
</dbReference>
<dbReference type="InterPro" id="IPR020557">
    <property type="entry name" value="Fumarate_lyase_CS"/>
</dbReference>